<dbReference type="Gene3D" id="1.10.579.10">
    <property type="entry name" value="DNA Cyclobutane Dipyrimidine Photolyase, subunit A, domain 3"/>
    <property type="match status" value="1"/>
</dbReference>
<keyword evidence="4 6" id="KW-0274">FAD</keyword>
<evidence type="ECO:0000313" key="11">
    <source>
        <dbReference type="Proteomes" id="UP000800092"/>
    </source>
</evidence>
<name>A0A6A6HGK1_VIRVR</name>
<proteinExistence type="inferred from homology"/>
<dbReference type="PANTHER" id="PTHR11455">
    <property type="entry name" value="CRYPTOCHROME"/>
    <property type="match status" value="1"/>
</dbReference>
<dbReference type="Gene3D" id="3.40.50.620">
    <property type="entry name" value="HUPs"/>
    <property type="match status" value="1"/>
</dbReference>
<sequence>MPHKDTAKRKSPASSSISPPVPKKLNISNGDTSSRQPEPRFDHSRIEERYGIVQRDFYPQQMSNERCEQYNNDEIPRPIEVLAKTIEDTADDRAKINAGEAVVHWFKRDLRLADNRALHLASEKAKSKSMPLVCMFIVSPQDYQAHCTAAARVDFELRSLEALKPDLEELDIPLHVMVVPKRKEIPEKIIEKCMEWKANHIFCNIEYEVDELRRESLMTQKCLEKGINFTAVHDDVVVAPGQLKTGAGKQFSVYSPWYRAWVAHIHRHPELLDTYERPRKNPDSARKKFKDLFEMSIPSAPENKQLSSEERTRFESMWPAGEHEAEERLQKFLQQKIGKYKDTRNFPAANSTAVISVHLSAGTLAARTAVRMARSANSTQKLDGGNAGISGWISELAWRDFYKHVLAHWPYVCMNKPFKFEYTNIEWEYNDEHFAAWCEGRTGFPIVDAAMRQLNHMGYMHNRCRMIVASFLSKDLLIDWRMGERYFMEHLVDGDFASNNGGWGFSASTGVDPQPYFRIFNPLLQSEKFDPKGEYIRRWVKELENVQGNAVHAPYERGVEKMAKEKGYPRPIVEHKVCRDRALARYKTGLQRDTA</sequence>
<dbReference type="PROSITE" id="PS00691">
    <property type="entry name" value="DNA_PHOTOLYASES_1_2"/>
    <property type="match status" value="1"/>
</dbReference>
<feature type="site" description="Electron transfer via tryptophanyl radical" evidence="7">
    <location>
        <position position="427"/>
    </location>
</feature>
<dbReference type="PROSITE" id="PS00394">
    <property type="entry name" value="DNA_PHOTOLYASES_1_1"/>
    <property type="match status" value="1"/>
</dbReference>
<feature type="binding site" evidence="6">
    <location>
        <begin position="493"/>
        <end position="495"/>
    </location>
    <ligand>
        <name>FAD</name>
        <dbReference type="ChEBI" id="CHEBI:57692"/>
    </ligand>
</feature>
<dbReference type="GO" id="GO:0032922">
    <property type="term" value="P:circadian regulation of gene expression"/>
    <property type="evidence" value="ECO:0007669"/>
    <property type="project" value="TreeGrafter"/>
</dbReference>
<comment type="cofactor">
    <cofactor evidence="1">
        <name>(6R)-5,10-methylene-5,6,7,8-tetrahydrofolate</name>
        <dbReference type="ChEBI" id="CHEBI:15636"/>
    </cofactor>
</comment>
<dbReference type="OrthoDB" id="435881at2759"/>
<evidence type="ECO:0000256" key="1">
    <source>
        <dbReference type="ARBA" id="ARBA00001932"/>
    </source>
</evidence>
<dbReference type="SUPFAM" id="SSF48173">
    <property type="entry name" value="Cryptochrome/photolyase FAD-binding domain"/>
    <property type="match status" value="1"/>
</dbReference>
<reference evidence="10" key="1">
    <citation type="journal article" date="2020" name="Stud. Mycol.">
        <title>101 Dothideomycetes genomes: a test case for predicting lifestyles and emergence of pathogens.</title>
        <authorList>
            <person name="Haridas S."/>
            <person name="Albert R."/>
            <person name="Binder M."/>
            <person name="Bloem J."/>
            <person name="Labutti K."/>
            <person name="Salamov A."/>
            <person name="Andreopoulos B."/>
            <person name="Baker S."/>
            <person name="Barry K."/>
            <person name="Bills G."/>
            <person name="Bluhm B."/>
            <person name="Cannon C."/>
            <person name="Castanera R."/>
            <person name="Culley D."/>
            <person name="Daum C."/>
            <person name="Ezra D."/>
            <person name="Gonzalez J."/>
            <person name="Henrissat B."/>
            <person name="Kuo A."/>
            <person name="Liang C."/>
            <person name="Lipzen A."/>
            <person name="Lutzoni F."/>
            <person name="Magnuson J."/>
            <person name="Mondo S."/>
            <person name="Nolan M."/>
            <person name="Ohm R."/>
            <person name="Pangilinan J."/>
            <person name="Park H.-J."/>
            <person name="Ramirez L."/>
            <person name="Alfaro M."/>
            <person name="Sun H."/>
            <person name="Tritt A."/>
            <person name="Yoshinaga Y."/>
            <person name="Zwiers L.-H."/>
            <person name="Turgeon B."/>
            <person name="Goodwin S."/>
            <person name="Spatafora J."/>
            <person name="Crous P."/>
            <person name="Grigoriev I."/>
        </authorList>
    </citation>
    <scope>NUCLEOTIDE SEQUENCE</scope>
    <source>
        <strain evidence="10">Tuck. ex Michener</strain>
    </source>
</reference>
<dbReference type="InterPro" id="IPR006050">
    <property type="entry name" value="DNA_photolyase_N"/>
</dbReference>
<feature type="compositionally biased region" description="Basic residues" evidence="8">
    <location>
        <begin position="1"/>
        <end position="11"/>
    </location>
</feature>
<evidence type="ECO:0000259" key="9">
    <source>
        <dbReference type="PROSITE" id="PS51645"/>
    </source>
</evidence>
<comment type="similarity">
    <text evidence="2">Belongs to the DNA photolyase class-1 family.</text>
</comment>
<dbReference type="EMBL" id="ML991781">
    <property type="protein sequence ID" value="KAF2237256.1"/>
    <property type="molecule type" value="Genomic_DNA"/>
</dbReference>
<feature type="domain" description="Photolyase/cryptochrome alpha/beta" evidence="9">
    <location>
        <begin position="100"/>
        <end position="237"/>
    </location>
</feature>
<keyword evidence="11" id="KW-1185">Reference proteome</keyword>
<dbReference type="GO" id="GO:0003677">
    <property type="term" value="F:DNA binding"/>
    <property type="evidence" value="ECO:0007669"/>
    <property type="project" value="TreeGrafter"/>
</dbReference>
<dbReference type="GO" id="GO:0071949">
    <property type="term" value="F:FAD binding"/>
    <property type="evidence" value="ECO:0007669"/>
    <property type="project" value="TreeGrafter"/>
</dbReference>
<dbReference type="PANTHER" id="PTHR11455:SF18">
    <property type="entry name" value="SI:CH1073-390K14.1"/>
    <property type="match status" value="1"/>
</dbReference>
<evidence type="ECO:0000256" key="7">
    <source>
        <dbReference type="PIRSR" id="PIRSR602081-2"/>
    </source>
</evidence>
<dbReference type="GO" id="GO:0043153">
    <property type="term" value="P:entrainment of circadian clock by photoperiod"/>
    <property type="evidence" value="ECO:0007669"/>
    <property type="project" value="TreeGrafter"/>
</dbReference>
<feature type="binding site" evidence="6">
    <location>
        <position position="340"/>
    </location>
    <ligand>
        <name>FAD</name>
        <dbReference type="ChEBI" id="CHEBI:57692"/>
    </ligand>
</feature>
<dbReference type="PRINTS" id="PR00147">
    <property type="entry name" value="DNAPHOTLYASE"/>
</dbReference>
<keyword evidence="5" id="KW-0157">Chromophore</keyword>
<protein>
    <recommendedName>
        <fullName evidence="9">Photolyase/cryptochrome alpha/beta domain-containing protein</fullName>
    </recommendedName>
</protein>
<dbReference type="FunFam" id="1.10.579.10:FF:000003">
    <property type="entry name" value="Deoxyribodipyrimidine photo-lyase"/>
    <property type="match status" value="1"/>
</dbReference>
<dbReference type="InterPro" id="IPR002081">
    <property type="entry name" value="Cryptochrome/DNA_photolyase_1"/>
</dbReference>
<feature type="binding site" evidence="6">
    <location>
        <begin position="395"/>
        <end position="402"/>
    </location>
    <ligand>
        <name>FAD</name>
        <dbReference type="ChEBI" id="CHEBI:57692"/>
    </ligand>
</feature>
<dbReference type="GO" id="GO:0003904">
    <property type="term" value="F:deoxyribodipyrimidine photo-lyase activity"/>
    <property type="evidence" value="ECO:0007669"/>
    <property type="project" value="TreeGrafter"/>
</dbReference>
<evidence type="ECO:0000313" key="10">
    <source>
        <dbReference type="EMBL" id="KAF2237256.1"/>
    </source>
</evidence>
<dbReference type="Pfam" id="PF00875">
    <property type="entry name" value="DNA_photolyase"/>
    <property type="match status" value="1"/>
</dbReference>
<dbReference type="GO" id="GO:0006139">
    <property type="term" value="P:nucleobase-containing compound metabolic process"/>
    <property type="evidence" value="ECO:0007669"/>
    <property type="project" value="UniProtKB-ARBA"/>
</dbReference>
<organism evidence="10 11">
    <name type="scientific">Viridothelium virens</name>
    <name type="common">Speckled blister lichen</name>
    <name type="synonym">Trypethelium virens</name>
    <dbReference type="NCBI Taxonomy" id="1048519"/>
    <lineage>
        <taxon>Eukaryota</taxon>
        <taxon>Fungi</taxon>
        <taxon>Dikarya</taxon>
        <taxon>Ascomycota</taxon>
        <taxon>Pezizomycotina</taxon>
        <taxon>Dothideomycetes</taxon>
        <taxon>Dothideomycetes incertae sedis</taxon>
        <taxon>Trypetheliales</taxon>
        <taxon>Trypetheliaceae</taxon>
        <taxon>Viridothelium</taxon>
    </lineage>
</organism>
<feature type="binding site" evidence="6">
    <location>
        <begin position="352"/>
        <end position="356"/>
    </location>
    <ligand>
        <name>FAD</name>
        <dbReference type="ChEBI" id="CHEBI:57692"/>
    </ligand>
</feature>
<dbReference type="AlphaFoldDB" id="A0A6A6HGK1"/>
<dbReference type="PROSITE" id="PS51645">
    <property type="entry name" value="PHR_CRY_ALPHA_BETA"/>
    <property type="match status" value="1"/>
</dbReference>
<feature type="compositionally biased region" description="Polar residues" evidence="8">
    <location>
        <begin position="26"/>
        <end position="36"/>
    </location>
</feature>
<dbReference type="Proteomes" id="UP000800092">
    <property type="component" value="Unassembled WGS sequence"/>
</dbReference>
<feature type="site" description="Electron transfer via tryptophanyl radical" evidence="7">
    <location>
        <position position="503"/>
    </location>
</feature>
<dbReference type="GO" id="GO:0005634">
    <property type="term" value="C:nucleus"/>
    <property type="evidence" value="ECO:0007669"/>
    <property type="project" value="TreeGrafter"/>
</dbReference>
<dbReference type="InterPro" id="IPR036134">
    <property type="entry name" value="Crypto/Photolyase_FAD-like_sf"/>
</dbReference>
<dbReference type="InterPro" id="IPR014729">
    <property type="entry name" value="Rossmann-like_a/b/a_fold"/>
</dbReference>
<dbReference type="InterPro" id="IPR005101">
    <property type="entry name" value="Cryptochr/Photolyase_FAD-bd"/>
</dbReference>
<accession>A0A6A6HGK1</accession>
<feature type="compositionally biased region" description="Basic and acidic residues" evidence="8">
    <location>
        <begin position="37"/>
        <end position="46"/>
    </location>
</feature>
<dbReference type="Gene3D" id="1.25.40.80">
    <property type="match status" value="1"/>
</dbReference>
<keyword evidence="3 6" id="KW-0285">Flavoprotein</keyword>
<evidence type="ECO:0000256" key="2">
    <source>
        <dbReference type="ARBA" id="ARBA00005862"/>
    </source>
</evidence>
<feature type="site" description="Electron transfer via tryptophanyl radical" evidence="7">
    <location>
        <position position="480"/>
    </location>
</feature>
<feature type="binding site" evidence="6">
    <location>
        <position position="392"/>
    </location>
    <ligand>
        <name>FAD</name>
        <dbReference type="ChEBI" id="CHEBI:57692"/>
    </ligand>
</feature>
<evidence type="ECO:0000256" key="6">
    <source>
        <dbReference type="PIRSR" id="PIRSR602081-1"/>
    </source>
</evidence>
<gene>
    <name evidence="10" type="ORF">EV356DRAFT_481108</name>
</gene>
<dbReference type="Pfam" id="PF03441">
    <property type="entry name" value="FAD_binding_7"/>
    <property type="match status" value="1"/>
</dbReference>
<dbReference type="GO" id="GO:0006950">
    <property type="term" value="P:response to stress"/>
    <property type="evidence" value="ECO:0007669"/>
    <property type="project" value="UniProtKB-ARBA"/>
</dbReference>
<dbReference type="SUPFAM" id="SSF52425">
    <property type="entry name" value="Cryptochrome/photolyase, N-terminal domain"/>
    <property type="match status" value="1"/>
</dbReference>
<comment type="cofactor">
    <cofactor evidence="6">
        <name>FAD</name>
        <dbReference type="ChEBI" id="CHEBI:57692"/>
    </cofactor>
    <text evidence="6">Binds 1 FAD per subunit.</text>
</comment>
<feature type="region of interest" description="Disordered" evidence="8">
    <location>
        <begin position="1"/>
        <end position="46"/>
    </location>
</feature>
<evidence type="ECO:0000256" key="8">
    <source>
        <dbReference type="SAM" id="MobiDB-lite"/>
    </source>
</evidence>
<dbReference type="InterPro" id="IPR018394">
    <property type="entry name" value="DNA_photolyase_1_CS_C"/>
</dbReference>
<evidence type="ECO:0000256" key="4">
    <source>
        <dbReference type="ARBA" id="ARBA00022827"/>
    </source>
</evidence>
<dbReference type="InterPro" id="IPR036155">
    <property type="entry name" value="Crypto/Photolyase_N_sf"/>
</dbReference>
<evidence type="ECO:0000256" key="3">
    <source>
        <dbReference type="ARBA" id="ARBA00022630"/>
    </source>
</evidence>
<evidence type="ECO:0000256" key="5">
    <source>
        <dbReference type="ARBA" id="ARBA00022991"/>
    </source>
</evidence>
<dbReference type="GO" id="GO:0005737">
    <property type="term" value="C:cytoplasm"/>
    <property type="evidence" value="ECO:0007669"/>
    <property type="project" value="TreeGrafter"/>
</dbReference>